<dbReference type="SMART" id="SM00862">
    <property type="entry name" value="Trans_reg_C"/>
    <property type="match status" value="1"/>
</dbReference>
<evidence type="ECO:0000256" key="3">
    <source>
        <dbReference type="PROSITE-ProRule" id="PRU01091"/>
    </source>
</evidence>
<evidence type="ECO:0000313" key="6">
    <source>
        <dbReference type="EMBL" id="GEK19802.1"/>
    </source>
</evidence>
<dbReference type="GO" id="GO:0006355">
    <property type="term" value="P:regulation of DNA-templated transcription"/>
    <property type="evidence" value="ECO:0007669"/>
    <property type="project" value="InterPro"/>
</dbReference>
<dbReference type="Pfam" id="PF03704">
    <property type="entry name" value="BTAD"/>
    <property type="match status" value="1"/>
</dbReference>
<dbReference type="InterPro" id="IPR011990">
    <property type="entry name" value="TPR-like_helical_dom_sf"/>
</dbReference>
<dbReference type="SUPFAM" id="SSF48452">
    <property type="entry name" value="TPR-like"/>
    <property type="match status" value="1"/>
</dbReference>
<dbReference type="Pfam" id="PF25873">
    <property type="entry name" value="WHD_MalT"/>
    <property type="match status" value="1"/>
</dbReference>
<dbReference type="RefSeq" id="WP_146925303.1">
    <property type="nucleotide sequence ID" value="NZ_BJUB01000001.1"/>
</dbReference>
<dbReference type="Proteomes" id="UP000321118">
    <property type="component" value="Unassembled WGS sequence"/>
</dbReference>
<protein>
    <recommendedName>
        <fullName evidence="5">OmpR/PhoB-type domain-containing protein</fullName>
    </recommendedName>
</protein>
<evidence type="ECO:0000256" key="4">
    <source>
        <dbReference type="SAM" id="MobiDB-lite"/>
    </source>
</evidence>
<gene>
    <name evidence="6" type="ORF">CXY01_03220</name>
</gene>
<dbReference type="Pfam" id="PF00486">
    <property type="entry name" value="Trans_reg_C"/>
    <property type="match status" value="1"/>
</dbReference>
<comment type="similarity">
    <text evidence="1">Belongs to the AfsR/DnrI/RedD regulatory family.</text>
</comment>
<dbReference type="InterPro" id="IPR001867">
    <property type="entry name" value="OmpR/PhoB-type_DNA-bd"/>
</dbReference>
<dbReference type="InterPro" id="IPR036388">
    <property type="entry name" value="WH-like_DNA-bd_sf"/>
</dbReference>
<dbReference type="InterPro" id="IPR016032">
    <property type="entry name" value="Sig_transdc_resp-reg_C-effctor"/>
</dbReference>
<dbReference type="Gene3D" id="3.40.50.300">
    <property type="entry name" value="P-loop containing nucleotide triphosphate hydrolases"/>
    <property type="match status" value="1"/>
</dbReference>
<dbReference type="GO" id="GO:0000160">
    <property type="term" value="P:phosphorelay signal transduction system"/>
    <property type="evidence" value="ECO:0007669"/>
    <property type="project" value="InterPro"/>
</dbReference>
<dbReference type="Gene3D" id="1.10.10.10">
    <property type="entry name" value="Winged helix-like DNA-binding domain superfamily/Winged helix DNA-binding domain"/>
    <property type="match status" value="1"/>
</dbReference>
<evidence type="ECO:0000313" key="7">
    <source>
        <dbReference type="Proteomes" id="UP000321118"/>
    </source>
</evidence>
<dbReference type="SUPFAM" id="SSF52540">
    <property type="entry name" value="P-loop containing nucleoside triphosphate hydrolases"/>
    <property type="match status" value="1"/>
</dbReference>
<dbReference type="GO" id="GO:0003677">
    <property type="term" value="F:DNA binding"/>
    <property type="evidence" value="ECO:0007669"/>
    <property type="project" value="UniProtKB-UniRule"/>
</dbReference>
<dbReference type="Gene3D" id="1.25.40.10">
    <property type="entry name" value="Tetratricopeptide repeat domain"/>
    <property type="match status" value="1"/>
</dbReference>
<evidence type="ECO:0000256" key="1">
    <source>
        <dbReference type="ARBA" id="ARBA00005820"/>
    </source>
</evidence>
<feature type="DNA-binding region" description="OmpR/PhoB-type" evidence="3">
    <location>
        <begin position="710"/>
        <end position="816"/>
    </location>
</feature>
<dbReference type="InterPro" id="IPR027417">
    <property type="entry name" value="P-loop_NTPase"/>
</dbReference>
<dbReference type="PANTHER" id="PTHR35807">
    <property type="entry name" value="TRANSCRIPTIONAL REGULATOR REDD-RELATED"/>
    <property type="match status" value="1"/>
</dbReference>
<dbReference type="SMART" id="SM01043">
    <property type="entry name" value="BTAD"/>
    <property type="match status" value="1"/>
</dbReference>
<proteinExistence type="inferred from homology"/>
<accession>A0A510UYR1</accession>
<comment type="caution">
    <text evidence="6">The sequence shown here is derived from an EMBL/GenBank/DDBJ whole genome shotgun (WGS) entry which is preliminary data.</text>
</comment>
<evidence type="ECO:0000259" key="5">
    <source>
        <dbReference type="PROSITE" id="PS51755"/>
    </source>
</evidence>
<dbReference type="InterPro" id="IPR005158">
    <property type="entry name" value="BTAD"/>
</dbReference>
<dbReference type="PROSITE" id="PS51755">
    <property type="entry name" value="OMPR_PHOB"/>
    <property type="match status" value="1"/>
</dbReference>
<dbReference type="EMBL" id="BJUB01000001">
    <property type="protein sequence ID" value="GEK19802.1"/>
    <property type="molecule type" value="Genomic_DNA"/>
</dbReference>
<reference evidence="6 7" key="1">
    <citation type="submission" date="2019-07" db="EMBL/GenBank/DDBJ databases">
        <title>Whole genome shotgun sequence of Cellulomonas xylanilytica NBRC 101102.</title>
        <authorList>
            <person name="Hosoyama A."/>
            <person name="Uohara A."/>
            <person name="Ohji S."/>
            <person name="Ichikawa N."/>
        </authorList>
    </citation>
    <scope>NUCLEOTIDE SEQUENCE [LARGE SCALE GENOMIC DNA]</scope>
    <source>
        <strain evidence="6 7">NBRC 101102</strain>
    </source>
</reference>
<dbReference type="OrthoDB" id="134985at2"/>
<keyword evidence="7" id="KW-1185">Reference proteome</keyword>
<sequence>MSGAERHPTVLRSRTRRPAPRGLPRDRLLDPVVGPSAKPLVSVVAAAGCGKTTFLSHVAARATAPVGWLTLDGALGSTTAVLAHLQLACADLVPSLAERAPWESTEDALATLEQVLDGPALLVLDELQSIDGTPAARVVEGLLQHQPVHLRVALGSRTVTSTALTRHLAGTATVLGAEDLRFRTWEVEELFRTCHGTRLRADEVADLAHRTGGWAAGLELFHLATHGRPPSSRARLLGAGGGQLSSDYLARHVLDQVPAPLRDFLVRTAVLATLTAARCDDLLGSTDAAALLEQAHRLGLLNAVADAESTVYCCHEVMRAHLLDVLVGRDGGARARELHQRGAQLALREGDFDAALRSSCRAHDWDAAQRVLAIGGGELAERPGSWIDELPASIRDTDPWVALALARRLVVDGALEEALEAYRLAGARVETATGRALAAHELRMVQSWLNPPLGVVSDWVALTRDAFVAPRRQLAEPRPADAPRRLARAVAQLTAGDLAVAAREFSAVSEQPTLPSALEAVALLGEAVSLSLSFRPEAAESRERAAVAAKMLGAPALERIADGLDLACRPETAREALSHLRDRCAAIGDRWGAALLGLFGAVAGLPTGMLTADEHRALASELTALGAPALATWCSTMAAVEDARTGIRDRGTAAAVEKAAAGVGPLPHALALLAAGTAQGRVRAARLARSSGATTWTALVLRGLRATPGTATAEAPPALEVRCIGGFSVLRDGMPVTLDALRPQHQALLRALALHAPLPVHRERLLEWFWEGRDPERAQHSLQVAISALRGLLDRPTATPATSVVRRTGGGYALHLGAADRHDVRRVERLLAAGRSALERGDVDGGRRSLAAGVRELTADVLPDDGPAEWVTGERDEVRGSVVRACQSLADLCSAAGDAPAAIQVTRHALALDRYQDGLWVRLVDALTADGQPAAAAAARREYAQVLAELDVPVPVLTHVQLPVRVLAGPLPARARV</sequence>
<feature type="domain" description="OmpR/PhoB-type" evidence="5">
    <location>
        <begin position="710"/>
        <end position="816"/>
    </location>
</feature>
<feature type="region of interest" description="Disordered" evidence="4">
    <location>
        <begin position="1"/>
        <end position="29"/>
    </location>
</feature>
<name>A0A510UYR1_9CELL</name>
<organism evidence="6 7">
    <name type="scientific">Cellulomonas xylanilytica</name>
    <dbReference type="NCBI Taxonomy" id="233583"/>
    <lineage>
        <taxon>Bacteria</taxon>
        <taxon>Bacillati</taxon>
        <taxon>Actinomycetota</taxon>
        <taxon>Actinomycetes</taxon>
        <taxon>Micrococcales</taxon>
        <taxon>Cellulomonadaceae</taxon>
        <taxon>Cellulomonas</taxon>
    </lineage>
</organism>
<dbReference type="InterPro" id="IPR051677">
    <property type="entry name" value="AfsR-DnrI-RedD_regulator"/>
</dbReference>
<dbReference type="AlphaFoldDB" id="A0A510UYR1"/>
<dbReference type="SUPFAM" id="SSF46894">
    <property type="entry name" value="C-terminal effector domain of the bipartite response regulators"/>
    <property type="match status" value="1"/>
</dbReference>
<evidence type="ECO:0000256" key="2">
    <source>
        <dbReference type="ARBA" id="ARBA00023125"/>
    </source>
</evidence>
<keyword evidence="2 3" id="KW-0238">DNA-binding</keyword>
<dbReference type="InterPro" id="IPR059106">
    <property type="entry name" value="WHD_MalT"/>
</dbReference>